<dbReference type="PANTHER" id="PTHR30093">
    <property type="entry name" value="GENERAL SECRETION PATHWAY PROTEIN G"/>
    <property type="match status" value="1"/>
</dbReference>
<keyword evidence="1" id="KW-0488">Methylation</keyword>
<dbReference type="InterPro" id="IPR000983">
    <property type="entry name" value="Bac_GSPG_pilin"/>
</dbReference>
<dbReference type="Proteomes" id="UP001336250">
    <property type="component" value="Unassembled WGS sequence"/>
</dbReference>
<dbReference type="PROSITE" id="PS00409">
    <property type="entry name" value="PROKAR_NTER_METHYL"/>
    <property type="match status" value="1"/>
</dbReference>
<dbReference type="InterPro" id="IPR012902">
    <property type="entry name" value="N_methyl_site"/>
</dbReference>
<accession>A0AAW9QAJ7</accession>
<dbReference type="SUPFAM" id="SSF54523">
    <property type="entry name" value="Pili subunits"/>
    <property type="match status" value="1"/>
</dbReference>
<dbReference type="InterPro" id="IPR045584">
    <property type="entry name" value="Pilin-like"/>
</dbReference>
<dbReference type="Pfam" id="PF07963">
    <property type="entry name" value="N_methyl"/>
    <property type="match status" value="1"/>
</dbReference>
<protein>
    <submittedName>
        <fullName evidence="2">Prepilin-type N-terminal cleavage/methylation domain-containing protein</fullName>
    </submittedName>
</protein>
<dbReference type="PANTHER" id="PTHR30093:SF47">
    <property type="entry name" value="TYPE IV PILUS NON-CORE MINOR PILIN PILE"/>
    <property type="match status" value="1"/>
</dbReference>
<evidence type="ECO:0000313" key="2">
    <source>
        <dbReference type="EMBL" id="MEF7612409.1"/>
    </source>
</evidence>
<evidence type="ECO:0000313" key="3">
    <source>
        <dbReference type="Proteomes" id="UP001336250"/>
    </source>
</evidence>
<evidence type="ECO:0000256" key="1">
    <source>
        <dbReference type="ARBA" id="ARBA00022481"/>
    </source>
</evidence>
<name>A0AAW9QAJ7_9BURK</name>
<proteinExistence type="predicted"/>
<dbReference type="NCBIfam" id="TIGR02532">
    <property type="entry name" value="IV_pilin_GFxxxE"/>
    <property type="match status" value="1"/>
</dbReference>
<comment type="caution">
    <text evidence="2">The sequence shown here is derived from an EMBL/GenBank/DDBJ whole genome shotgun (WGS) entry which is preliminary data.</text>
</comment>
<sequence>MVMRRRGFTLIELLVVMAIIATLLTIALPRYFGSVERSKEATLKQSLHTMRDALDKFYADNGRYPDALAELVDKRYLRAMPVDPITGGATWVEVPPAGEVPLKGRVADVRSGAEGHATDGSEYAGW</sequence>
<dbReference type="EMBL" id="JAZIBG010000003">
    <property type="protein sequence ID" value="MEF7612409.1"/>
    <property type="molecule type" value="Genomic_DNA"/>
</dbReference>
<reference evidence="2 3" key="1">
    <citation type="submission" date="2024-02" db="EMBL/GenBank/DDBJ databases">
        <title>Genome sequence of Aquincola sp. MAHUQ-54.</title>
        <authorList>
            <person name="Huq M.A."/>
        </authorList>
    </citation>
    <scope>NUCLEOTIDE SEQUENCE [LARGE SCALE GENOMIC DNA]</scope>
    <source>
        <strain evidence="2 3">MAHUQ-54</strain>
    </source>
</reference>
<dbReference type="GO" id="GO:0015628">
    <property type="term" value="P:protein secretion by the type II secretion system"/>
    <property type="evidence" value="ECO:0007669"/>
    <property type="project" value="InterPro"/>
</dbReference>
<dbReference type="GO" id="GO:0015627">
    <property type="term" value="C:type II protein secretion system complex"/>
    <property type="evidence" value="ECO:0007669"/>
    <property type="project" value="InterPro"/>
</dbReference>
<keyword evidence="3" id="KW-1185">Reference proteome</keyword>
<gene>
    <name evidence="2" type="ORF">V4F39_00715</name>
</gene>
<organism evidence="2 3">
    <name type="scientific">Aquincola agrisoli</name>
    <dbReference type="NCBI Taxonomy" id="3119538"/>
    <lineage>
        <taxon>Bacteria</taxon>
        <taxon>Pseudomonadati</taxon>
        <taxon>Pseudomonadota</taxon>
        <taxon>Betaproteobacteria</taxon>
        <taxon>Burkholderiales</taxon>
        <taxon>Sphaerotilaceae</taxon>
        <taxon>Aquincola</taxon>
    </lineage>
</organism>
<dbReference type="AlphaFoldDB" id="A0AAW9QAJ7"/>
<dbReference type="PRINTS" id="PR00813">
    <property type="entry name" value="BCTERIALGSPG"/>
</dbReference>
<dbReference type="Gene3D" id="3.30.700.10">
    <property type="entry name" value="Glycoprotein, Type 4 Pilin"/>
    <property type="match status" value="1"/>
</dbReference>